<evidence type="ECO:0000256" key="6">
    <source>
        <dbReference type="SAM" id="Phobius"/>
    </source>
</evidence>
<dbReference type="CDD" id="cd16922">
    <property type="entry name" value="HATPase_EvgS-ArcB-TorS-like"/>
    <property type="match status" value="1"/>
</dbReference>
<reference evidence="9 10" key="1">
    <citation type="submission" date="2016-10" db="EMBL/GenBank/DDBJ databases">
        <authorList>
            <person name="de Groot N.N."/>
        </authorList>
    </citation>
    <scope>NUCLEOTIDE SEQUENCE [LARGE SCALE GENOMIC DNA]</scope>
    <source>
        <strain evidence="9 10">DSM 25232</strain>
    </source>
</reference>
<evidence type="ECO:0000256" key="2">
    <source>
        <dbReference type="ARBA" id="ARBA00012438"/>
    </source>
</evidence>
<dbReference type="RefSeq" id="WP_091403721.1">
    <property type="nucleotide sequence ID" value="NZ_FOAB01000001.1"/>
</dbReference>
<keyword evidence="6" id="KW-1133">Transmembrane helix</keyword>
<dbReference type="SMART" id="SM00387">
    <property type="entry name" value="HATPase_c"/>
    <property type="match status" value="1"/>
</dbReference>
<evidence type="ECO:0000256" key="4">
    <source>
        <dbReference type="PROSITE-ProRule" id="PRU00169"/>
    </source>
</evidence>
<feature type="transmembrane region" description="Helical" evidence="6">
    <location>
        <begin position="309"/>
        <end position="329"/>
    </location>
</feature>
<dbReference type="InterPro" id="IPR011990">
    <property type="entry name" value="TPR-like_helical_dom_sf"/>
</dbReference>
<dbReference type="FunFam" id="3.30.565.10:FF:000010">
    <property type="entry name" value="Sensor histidine kinase RcsC"/>
    <property type="match status" value="1"/>
</dbReference>
<protein>
    <recommendedName>
        <fullName evidence="2">histidine kinase</fullName>
        <ecNumber evidence="2">2.7.13.3</ecNumber>
    </recommendedName>
</protein>
<dbReference type="PANTHER" id="PTHR45339:SF5">
    <property type="entry name" value="HISTIDINE KINASE"/>
    <property type="match status" value="1"/>
</dbReference>
<keyword evidence="3 4" id="KW-0597">Phosphoprotein</keyword>
<dbReference type="SMART" id="SM00388">
    <property type="entry name" value="HisKA"/>
    <property type="match status" value="1"/>
</dbReference>
<dbReference type="CDD" id="cd17546">
    <property type="entry name" value="REC_hyHK_CKI1_RcsC-like"/>
    <property type="match status" value="1"/>
</dbReference>
<dbReference type="SUPFAM" id="SSF55874">
    <property type="entry name" value="ATPase domain of HSP90 chaperone/DNA topoisomerase II/histidine kinase"/>
    <property type="match status" value="1"/>
</dbReference>
<dbReference type="Pfam" id="PF00072">
    <property type="entry name" value="Response_reg"/>
    <property type="match status" value="1"/>
</dbReference>
<dbReference type="Gene3D" id="1.10.287.130">
    <property type="match status" value="1"/>
</dbReference>
<name>A0A1H7FCI8_AQUAM</name>
<gene>
    <name evidence="9" type="ORF">SAMN04487910_0002</name>
</gene>
<dbReference type="STRING" id="1038014.SAMN04487910_0002"/>
<dbReference type="InterPro" id="IPR036097">
    <property type="entry name" value="HisK_dim/P_sf"/>
</dbReference>
<dbReference type="Pfam" id="PF02518">
    <property type="entry name" value="HATPase_c"/>
    <property type="match status" value="1"/>
</dbReference>
<dbReference type="Gene3D" id="1.25.40.10">
    <property type="entry name" value="Tetratricopeptide repeat domain"/>
    <property type="match status" value="1"/>
</dbReference>
<keyword evidence="6" id="KW-0812">Transmembrane</keyword>
<dbReference type="Proteomes" id="UP000198521">
    <property type="component" value="Unassembled WGS sequence"/>
</dbReference>
<dbReference type="SUPFAM" id="SSF48452">
    <property type="entry name" value="TPR-like"/>
    <property type="match status" value="1"/>
</dbReference>
<dbReference type="Pfam" id="PF00512">
    <property type="entry name" value="HisKA"/>
    <property type="match status" value="1"/>
</dbReference>
<dbReference type="AlphaFoldDB" id="A0A1H7FCI8"/>
<dbReference type="PRINTS" id="PR00344">
    <property type="entry name" value="BCTRLSENSOR"/>
</dbReference>
<dbReference type="InterPro" id="IPR036890">
    <property type="entry name" value="HATPase_C_sf"/>
</dbReference>
<dbReference type="InterPro" id="IPR004358">
    <property type="entry name" value="Sig_transdc_His_kin-like_C"/>
</dbReference>
<dbReference type="InterPro" id="IPR005467">
    <property type="entry name" value="His_kinase_dom"/>
</dbReference>
<keyword evidence="10" id="KW-1185">Reference proteome</keyword>
<dbReference type="InterPro" id="IPR003661">
    <property type="entry name" value="HisK_dim/P_dom"/>
</dbReference>
<dbReference type="InterPro" id="IPR003594">
    <property type="entry name" value="HATPase_dom"/>
</dbReference>
<proteinExistence type="predicted"/>
<dbReference type="SUPFAM" id="SSF47384">
    <property type="entry name" value="Homodimeric domain of signal transducing histidine kinase"/>
    <property type="match status" value="1"/>
</dbReference>
<evidence type="ECO:0000256" key="1">
    <source>
        <dbReference type="ARBA" id="ARBA00000085"/>
    </source>
</evidence>
<feature type="repeat" description="TPR" evidence="5">
    <location>
        <begin position="201"/>
        <end position="234"/>
    </location>
</feature>
<evidence type="ECO:0000259" key="8">
    <source>
        <dbReference type="PROSITE" id="PS50110"/>
    </source>
</evidence>
<feature type="domain" description="Histidine kinase" evidence="7">
    <location>
        <begin position="368"/>
        <end position="587"/>
    </location>
</feature>
<dbReference type="PROSITE" id="PS50110">
    <property type="entry name" value="RESPONSE_REGULATORY"/>
    <property type="match status" value="1"/>
</dbReference>
<organism evidence="9 10">
    <name type="scientific">Aquimarina amphilecti</name>
    <dbReference type="NCBI Taxonomy" id="1038014"/>
    <lineage>
        <taxon>Bacteria</taxon>
        <taxon>Pseudomonadati</taxon>
        <taxon>Bacteroidota</taxon>
        <taxon>Flavobacteriia</taxon>
        <taxon>Flavobacteriales</taxon>
        <taxon>Flavobacteriaceae</taxon>
        <taxon>Aquimarina</taxon>
    </lineage>
</organism>
<evidence type="ECO:0000256" key="3">
    <source>
        <dbReference type="ARBA" id="ARBA00022553"/>
    </source>
</evidence>
<dbReference type="InterPro" id="IPR019734">
    <property type="entry name" value="TPR_rpt"/>
</dbReference>
<feature type="modified residue" description="4-aspartylphosphate" evidence="4">
    <location>
        <position position="663"/>
    </location>
</feature>
<feature type="domain" description="Response regulatory" evidence="8">
    <location>
        <begin position="614"/>
        <end position="730"/>
    </location>
</feature>
<dbReference type="Gene3D" id="3.40.50.2300">
    <property type="match status" value="1"/>
</dbReference>
<dbReference type="PANTHER" id="PTHR45339">
    <property type="entry name" value="HYBRID SIGNAL TRANSDUCTION HISTIDINE KINASE J"/>
    <property type="match status" value="1"/>
</dbReference>
<dbReference type="PROSITE" id="PS50109">
    <property type="entry name" value="HIS_KIN"/>
    <property type="match status" value="1"/>
</dbReference>
<evidence type="ECO:0000313" key="10">
    <source>
        <dbReference type="Proteomes" id="UP000198521"/>
    </source>
</evidence>
<dbReference type="SUPFAM" id="SSF52172">
    <property type="entry name" value="CheY-like"/>
    <property type="match status" value="1"/>
</dbReference>
<keyword evidence="9" id="KW-0418">Kinase</keyword>
<dbReference type="InterPro" id="IPR001789">
    <property type="entry name" value="Sig_transdc_resp-reg_receiver"/>
</dbReference>
<dbReference type="EC" id="2.7.13.3" evidence="2"/>
<keyword evidence="6" id="KW-0472">Membrane</keyword>
<evidence type="ECO:0000313" key="9">
    <source>
        <dbReference type="EMBL" id="SEK22142.1"/>
    </source>
</evidence>
<sequence>MKSIKIAKHFICFLCLNLFFPTLYAYQYEEMSFPELECTIIHTEEHLNSIGRANSVMLIENIIDISSKFNTQQEYYLKGYSYNLLGKIHFLNKEYKKALKEYKIAELFIKELEGHSELIIDVNNNIALVYLEGFNKPARALKRIKNIYESSENLDKYYKHSLELNLANIYLKTRNYRKAYRLLKKCQKYFSQDSEHINELLITYLGFGEYYKIHNNYNSAIRHFEEAASIAEKNKMFRQAMTIYKKYEELLVKIGRQDRAYAILKKYTKHHETALETEKLETNQFKDKLVVSNKNNSIQTQKAKQSQTVSIFTLTLLILCLILFCFFIYNHRKTKVLGESLALRNKELKISKEKSDRLAAVKTKFISTVSHELRTPLYGVVGLSSILMERIKDEENHKFIKLMKFSADHLLNLINDVLQVTKMESYEISLDKAPYNIKNLADDIKNSFEYQADKNGNTLHLNFDKNIPNSLIGDQVRLSQIFINLISNANKFTKNGNIWLNFINPVIIDNKVKITFEIKDDGRGIPVDKQELIFDKFSQADAKDHTTGTGLGLNIVKKLVNLHGGDIKIKSKPGEGSNFYFSISFEVDPANKEENNIINNSKDCIPLLNEEEYTILIVEDNKINQIVTQNVLKTKGYRSQIADDGLIAVEMSKSNSYDLILMDLNMPNMGGMEATKIIREFNPNIPIIALTASDTQDTVQAILNPDSGFSDFLRKPYKNQEFFNKIESNLNRTISKAS</sequence>
<dbReference type="CDD" id="cd00082">
    <property type="entry name" value="HisKA"/>
    <property type="match status" value="1"/>
</dbReference>
<dbReference type="EMBL" id="FOAB01000001">
    <property type="protein sequence ID" value="SEK22142.1"/>
    <property type="molecule type" value="Genomic_DNA"/>
</dbReference>
<dbReference type="Pfam" id="PF13424">
    <property type="entry name" value="TPR_12"/>
    <property type="match status" value="1"/>
</dbReference>
<dbReference type="SMART" id="SM00028">
    <property type="entry name" value="TPR"/>
    <property type="match status" value="3"/>
</dbReference>
<dbReference type="SMART" id="SM00448">
    <property type="entry name" value="REC"/>
    <property type="match status" value="1"/>
</dbReference>
<evidence type="ECO:0000259" key="7">
    <source>
        <dbReference type="PROSITE" id="PS50109"/>
    </source>
</evidence>
<dbReference type="GO" id="GO:0000155">
    <property type="term" value="F:phosphorelay sensor kinase activity"/>
    <property type="evidence" value="ECO:0007669"/>
    <property type="project" value="InterPro"/>
</dbReference>
<keyword evidence="9" id="KW-0808">Transferase</keyword>
<keyword evidence="5" id="KW-0802">TPR repeat</keyword>
<evidence type="ECO:0000256" key="5">
    <source>
        <dbReference type="PROSITE-ProRule" id="PRU00339"/>
    </source>
</evidence>
<comment type="catalytic activity">
    <reaction evidence="1">
        <text>ATP + protein L-histidine = ADP + protein N-phospho-L-histidine.</text>
        <dbReference type="EC" id="2.7.13.3"/>
    </reaction>
</comment>
<dbReference type="OrthoDB" id="9815750at2"/>
<accession>A0A1H7FCI8</accession>
<dbReference type="Gene3D" id="3.30.565.10">
    <property type="entry name" value="Histidine kinase-like ATPase, C-terminal domain"/>
    <property type="match status" value="1"/>
</dbReference>
<dbReference type="PROSITE" id="PS50005">
    <property type="entry name" value="TPR"/>
    <property type="match status" value="1"/>
</dbReference>
<dbReference type="InterPro" id="IPR011006">
    <property type="entry name" value="CheY-like_superfamily"/>
</dbReference>